<keyword evidence="2" id="KW-1185">Reference proteome</keyword>
<evidence type="ECO:0000313" key="2">
    <source>
        <dbReference type="Proteomes" id="UP000607653"/>
    </source>
</evidence>
<protein>
    <submittedName>
        <fullName evidence="1">Uncharacterized protein</fullName>
    </submittedName>
</protein>
<reference evidence="1 2" key="1">
    <citation type="journal article" date="2020" name="Mol. Biol. Evol.">
        <title>Distinct Expression and Methylation Patterns for Genes with Different Fates following a Single Whole-Genome Duplication in Flowering Plants.</title>
        <authorList>
            <person name="Shi T."/>
            <person name="Rahmani R.S."/>
            <person name="Gugger P.F."/>
            <person name="Wang M."/>
            <person name="Li H."/>
            <person name="Zhang Y."/>
            <person name="Li Z."/>
            <person name="Wang Q."/>
            <person name="Van de Peer Y."/>
            <person name="Marchal K."/>
            <person name="Chen J."/>
        </authorList>
    </citation>
    <scope>NUCLEOTIDE SEQUENCE [LARGE SCALE GENOMIC DNA]</scope>
    <source>
        <tissue evidence="1">Leaf</tissue>
    </source>
</reference>
<dbReference type="Proteomes" id="UP000607653">
    <property type="component" value="Unassembled WGS sequence"/>
</dbReference>
<accession>A0A822XXB2</accession>
<comment type="caution">
    <text evidence="1">The sequence shown here is derived from an EMBL/GenBank/DDBJ whole genome shotgun (WGS) entry which is preliminary data.</text>
</comment>
<sequence length="91" mass="10103">MQGTTYHVRPSVEKNFYSPKISDPCLTTAPLQFEPGKRQKPTRGGRPCCRFFLWDPLRSPLRDKLVNLMTSASASASASPGALMIQLPNTH</sequence>
<name>A0A822XXB2_NELNU</name>
<dbReference type="AlphaFoldDB" id="A0A822XXB2"/>
<proteinExistence type="predicted"/>
<gene>
    <name evidence="1" type="ORF">HUJ06_025817</name>
</gene>
<dbReference type="EMBL" id="DUZY01000001">
    <property type="protein sequence ID" value="DAD24353.1"/>
    <property type="molecule type" value="Genomic_DNA"/>
</dbReference>
<evidence type="ECO:0000313" key="1">
    <source>
        <dbReference type="EMBL" id="DAD24353.1"/>
    </source>
</evidence>
<organism evidence="1 2">
    <name type="scientific">Nelumbo nucifera</name>
    <name type="common">Sacred lotus</name>
    <dbReference type="NCBI Taxonomy" id="4432"/>
    <lineage>
        <taxon>Eukaryota</taxon>
        <taxon>Viridiplantae</taxon>
        <taxon>Streptophyta</taxon>
        <taxon>Embryophyta</taxon>
        <taxon>Tracheophyta</taxon>
        <taxon>Spermatophyta</taxon>
        <taxon>Magnoliopsida</taxon>
        <taxon>Proteales</taxon>
        <taxon>Nelumbonaceae</taxon>
        <taxon>Nelumbo</taxon>
    </lineage>
</organism>